<evidence type="ECO:0000259" key="1">
    <source>
        <dbReference type="PROSITE" id="PS50878"/>
    </source>
</evidence>
<reference evidence="2 3" key="1">
    <citation type="journal article" date="2018" name="Front. Plant Sci.">
        <title>Red Clover (Trifolium pratense) and Zigzag Clover (T. medium) - A Picture of Genomic Similarities and Differences.</title>
        <authorList>
            <person name="Dluhosova J."/>
            <person name="Istvanek J."/>
            <person name="Nedelnik J."/>
            <person name="Repkova J."/>
        </authorList>
    </citation>
    <scope>NUCLEOTIDE SEQUENCE [LARGE SCALE GENOMIC DNA]</scope>
    <source>
        <strain evidence="3">cv. 10/8</strain>
        <tissue evidence="2">Leaf</tissue>
    </source>
</reference>
<comment type="caution">
    <text evidence="2">The sequence shown here is derived from an EMBL/GenBank/DDBJ whole genome shotgun (WGS) entry which is preliminary data.</text>
</comment>
<dbReference type="PANTHER" id="PTHR46890:SF48">
    <property type="entry name" value="RNA-DIRECTED DNA POLYMERASE"/>
    <property type="match status" value="1"/>
</dbReference>
<evidence type="ECO:0000313" key="3">
    <source>
        <dbReference type="Proteomes" id="UP000265520"/>
    </source>
</evidence>
<keyword evidence="3" id="KW-1185">Reference proteome</keyword>
<accession>A0A392N1G8</accession>
<gene>
    <name evidence="2" type="ORF">A2U01_0014383</name>
</gene>
<dbReference type="PANTHER" id="PTHR46890">
    <property type="entry name" value="NON-LTR RETROLELEMENT REVERSE TRANSCRIPTASE-LIKE PROTEIN-RELATED"/>
    <property type="match status" value="1"/>
</dbReference>
<dbReference type="PROSITE" id="PS50878">
    <property type="entry name" value="RT_POL"/>
    <property type="match status" value="1"/>
</dbReference>
<organism evidence="2 3">
    <name type="scientific">Trifolium medium</name>
    <dbReference type="NCBI Taxonomy" id="97028"/>
    <lineage>
        <taxon>Eukaryota</taxon>
        <taxon>Viridiplantae</taxon>
        <taxon>Streptophyta</taxon>
        <taxon>Embryophyta</taxon>
        <taxon>Tracheophyta</taxon>
        <taxon>Spermatophyta</taxon>
        <taxon>Magnoliopsida</taxon>
        <taxon>eudicotyledons</taxon>
        <taxon>Gunneridae</taxon>
        <taxon>Pentapetalae</taxon>
        <taxon>rosids</taxon>
        <taxon>fabids</taxon>
        <taxon>Fabales</taxon>
        <taxon>Fabaceae</taxon>
        <taxon>Papilionoideae</taxon>
        <taxon>50 kb inversion clade</taxon>
        <taxon>NPAAA clade</taxon>
        <taxon>Hologalegina</taxon>
        <taxon>IRL clade</taxon>
        <taxon>Trifolieae</taxon>
        <taxon>Trifolium</taxon>
    </lineage>
</organism>
<dbReference type="EMBL" id="LXQA010024924">
    <property type="protein sequence ID" value="MCH93433.1"/>
    <property type="molecule type" value="Genomic_DNA"/>
</dbReference>
<feature type="non-terminal residue" evidence="2">
    <location>
        <position position="1"/>
    </location>
</feature>
<dbReference type="InterPro" id="IPR000477">
    <property type="entry name" value="RT_dom"/>
</dbReference>
<dbReference type="InterPro" id="IPR052343">
    <property type="entry name" value="Retrotransposon-Effector_Assoc"/>
</dbReference>
<dbReference type="Pfam" id="PF00078">
    <property type="entry name" value="RVT_1"/>
    <property type="match status" value="1"/>
</dbReference>
<dbReference type="AlphaFoldDB" id="A0A392N1G8"/>
<dbReference type="Proteomes" id="UP000265520">
    <property type="component" value="Unassembled WGS sequence"/>
</dbReference>
<evidence type="ECO:0000313" key="2">
    <source>
        <dbReference type="EMBL" id="MCH93433.1"/>
    </source>
</evidence>
<sequence length="186" mass="21103">RLITDSTIIAHEMFHYLTQTTRQTGYVGIKTDMAKAYDRLEWDFLKKTMESMNFPQNIVNTIMKCVSTVSFSILVNGKPTKTFLPERGLRQGDPLSPYLFIICADVLSALITQAQQSQLIHGVKIAPGAPEITHLFFADDSLMFCRANQEETTQMHSILTQYQHASGQLVNYHKSELIFSKKSLIL</sequence>
<name>A0A392N1G8_9FABA</name>
<feature type="domain" description="Reverse transcriptase" evidence="1">
    <location>
        <begin position="1"/>
        <end position="186"/>
    </location>
</feature>
<proteinExistence type="predicted"/>
<protein>
    <submittedName>
        <fullName evidence="2">Putative ribonuclease H protein</fullName>
    </submittedName>
</protein>
<dbReference type="SUPFAM" id="SSF56672">
    <property type="entry name" value="DNA/RNA polymerases"/>
    <property type="match status" value="1"/>
</dbReference>
<dbReference type="InterPro" id="IPR043502">
    <property type="entry name" value="DNA/RNA_pol_sf"/>
</dbReference>